<dbReference type="InterPro" id="IPR008333">
    <property type="entry name" value="Cbr1-like_FAD-bd_dom"/>
</dbReference>
<protein>
    <submittedName>
        <fullName evidence="7">Na(+)-translocating NADH-quinone reductase subunit F</fullName>
    </submittedName>
</protein>
<dbReference type="Gene3D" id="3.10.20.30">
    <property type="match status" value="1"/>
</dbReference>
<dbReference type="Pfam" id="PF00175">
    <property type="entry name" value="NAD_binding_1"/>
    <property type="match status" value="1"/>
</dbReference>
<dbReference type="InParanoid" id="A0A7G1G6P7"/>
<evidence type="ECO:0000259" key="5">
    <source>
        <dbReference type="PROSITE" id="PS51085"/>
    </source>
</evidence>
<dbReference type="SUPFAM" id="SSF63380">
    <property type="entry name" value="Riboflavin synthase domain-like"/>
    <property type="match status" value="1"/>
</dbReference>
<evidence type="ECO:0000256" key="3">
    <source>
        <dbReference type="ARBA" id="ARBA00022827"/>
    </source>
</evidence>
<accession>A0A7G1G6P7</accession>
<dbReference type="EMBL" id="AP018712">
    <property type="protein sequence ID" value="BBE30814.1"/>
    <property type="molecule type" value="Genomic_DNA"/>
</dbReference>
<name>A0A7G1G6P7_9BACT</name>
<evidence type="ECO:0000256" key="2">
    <source>
        <dbReference type="ARBA" id="ARBA00022630"/>
    </source>
</evidence>
<evidence type="ECO:0000256" key="1">
    <source>
        <dbReference type="ARBA" id="ARBA00022448"/>
    </source>
</evidence>
<dbReference type="InterPro" id="IPR001433">
    <property type="entry name" value="OxRdtase_FAD/NAD-bd"/>
</dbReference>
<dbReference type="InterPro" id="IPR036010">
    <property type="entry name" value="2Fe-2S_ferredoxin-like_sf"/>
</dbReference>
<dbReference type="Proteomes" id="UP000516361">
    <property type="component" value="Chromosome"/>
</dbReference>
<organism evidence="7 8">
    <name type="scientific">Tepiditoga spiralis</name>
    <dbReference type="NCBI Taxonomy" id="2108365"/>
    <lineage>
        <taxon>Bacteria</taxon>
        <taxon>Thermotogati</taxon>
        <taxon>Thermotogota</taxon>
        <taxon>Thermotogae</taxon>
        <taxon>Petrotogales</taxon>
        <taxon>Petrotogaceae</taxon>
        <taxon>Tepiditoga</taxon>
    </lineage>
</organism>
<dbReference type="PRINTS" id="PR00410">
    <property type="entry name" value="PHEHYDRXLASE"/>
</dbReference>
<dbReference type="PRINTS" id="PR00371">
    <property type="entry name" value="FPNCR"/>
</dbReference>
<evidence type="ECO:0000313" key="8">
    <source>
        <dbReference type="Proteomes" id="UP000516361"/>
    </source>
</evidence>
<reference evidence="7 8" key="1">
    <citation type="submission" date="2018-06" db="EMBL/GenBank/DDBJ databases">
        <title>Genome sequencing of Oceanotoga sp. sy52.</title>
        <authorList>
            <person name="Mori K."/>
        </authorList>
    </citation>
    <scope>NUCLEOTIDE SEQUENCE [LARGE SCALE GENOMIC DNA]</scope>
    <source>
        <strain evidence="8">sy52</strain>
    </source>
</reference>
<dbReference type="SUPFAM" id="SSF54292">
    <property type="entry name" value="2Fe-2S ferredoxin-like"/>
    <property type="match status" value="1"/>
</dbReference>
<dbReference type="PROSITE" id="PS51085">
    <property type="entry name" value="2FE2S_FER_2"/>
    <property type="match status" value="1"/>
</dbReference>
<evidence type="ECO:0000256" key="4">
    <source>
        <dbReference type="ARBA" id="ARBA00023004"/>
    </source>
</evidence>
<dbReference type="CDD" id="cd00207">
    <property type="entry name" value="fer2"/>
    <property type="match status" value="1"/>
</dbReference>
<proteinExistence type="predicted"/>
<keyword evidence="2" id="KW-0285">Flavoprotein</keyword>
<keyword evidence="1" id="KW-0813">Transport</keyword>
<dbReference type="PROSITE" id="PS51384">
    <property type="entry name" value="FAD_FR"/>
    <property type="match status" value="1"/>
</dbReference>
<keyword evidence="8" id="KW-1185">Reference proteome</keyword>
<keyword evidence="3" id="KW-0274">FAD</keyword>
<dbReference type="InterPro" id="IPR017927">
    <property type="entry name" value="FAD-bd_FR_type"/>
</dbReference>
<dbReference type="GO" id="GO:0051536">
    <property type="term" value="F:iron-sulfur cluster binding"/>
    <property type="evidence" value="ECO:0007669"/>
    <property type="project" value="InterPro"/>
</dbReference>
<gene>
    <name evidence="7" type="primary">nqrF</name>
    <name evidence="7" type="ORF">OSSY52_09550</name>
</gene>
<dbReference type="Gene3D" id="3.40.50.80">
    <property type="entry name" value="Nucleotide-binding domain of ferredoxin-NADP reductase (FNR) module"/>
    <property type="match status" value="1"/>
</dbReference>
<feature type="domain" description="FAD-binding FR-type" evidence="6">
    <location>
        <begin position="127"/>
        <end position="231"/>
    </location>
</feature>
<dbReference type="RefSeq" id="WP_190615882.1">
    <property type="nucleotide sequence ID" value="NZ_AP018712.1"/>
</dbReference>
<dbReference type="KEGG" id="ocy:OSSY52_09550"/>
<dbReference type="AlphaFoldDB" id="A0A7G1G6P7"/>
<evidence type="ECO:0000313" key="7">
    <source>
        <dbReference type="EMBL" id="BBE30814.1"/>
    </source>
</evidence>
<dbReference type="InterPro" id="IPR001041">
    <property type="entry name" value="2Fe-2S_ferredoxin-type"/>
</dbReference>
<dbReference type="Gene3D" id="2.40.30.10">
    <property type="entry name" value="Translation factors"/>
    <property type="match status" value="1"/>
</dbReference>
<feature type="domain" description="2Fe-2S ferredoxin-type" evidence="5">
    <location>
        <begin position="32"/>
        <end position="124"/>
    </location>
</feature>
<dbReference type="Pfam" id="PF00111">
    <property type="entry name" value="Fer2"/>
    <property type="match status" value="1"/>
</dbReference>
<dbReference type="SUPFAM" id="SSF52343">
    <property type="entry name" value="Ferredoxin reductase-like, C-terminal NADP-linked domain"/>
    <property type="match status" value="1"/>
</dbReference>
<dbReference type="GO" id="GO:0016491">
    <property type="term" value="F:oxidoreductase activity"/>
    <property type="evidence" value="ECO:0007669"/>
    <property type="project" value="InterPro"/>
</dbReference>
<dbReference type="InterPro" id="IPR001709">
    <property type="entry name" value="Flavoprot_Pyr_Nucl_cyt_Rdtase"/>
</dbReference>
<sequence>MNILTAPIIVAVLSAILATIIVIIDGIVNNYGEVTININGKKDLKVKGGSKLLTTLSEQKIFIPSACGGRGSCGMCKVKVISDVGPILPTEAPLLSKEEISKNIRLSCQIKIKSDIKIEIPEELFSVKKYKGKIVSIKDVTHDIKEVRIELPEEIEFKAGQYAQLIIPPYDKIKESVQRAYSIASKPSEKNIVEFLIRLVPKGIATTYVHTKLKENQNIDLIGPFGDFYVRETNADMICVAGGSGMAPIKSIIYDMYEKNIKDRNIWYFFGARSLKDLFYLEELRKIEKELPNFHFIPALSEPSPEDNWKGEVGLITDVLNKYLKENQNHKEGYLCGSPGMINACVNVMTKNGIKQEEIYYDNFA</sequence>
<evidence type="ECO:0000259" key="6">
    <source>
        <dbReference type="PROSITE" id="PS51384"/>
    </source>
</evidence>
<dbReference type="InterPro" id="IPR012675">
    <property type="entry name" value="Beta-grasp_dom_sf"/>
</dbReference>
<dbReference type="InterPro" id="IPR017938">
    <property type="entry name" value="Riboflavin_synthase-like_b-brl"/>
</dbReference>
<dbReference type="PANTHER" id="PTHR43644">
    <property type="entry name" value="NA(+)-TRANSLOCATING NADH-QUINONE REDUCTASE SUBUNIT"/>
    <property type="match status" value="1"/>
</dbReference>
<dbReference type="FunCoup" id="A0A7G1G6P7">
    <property type="interactions" value="121"/>
</dbReference>
<keyword evidence="4" id="KW-0408">Iron</keyword>
<dbReference type="PANTHER" id="PTHR43644:SF1">
    <property type="entry name" value="NAD(P)H-FLAVIN REDUCTASE"/>
    <property type="match status" value="1"/>
</dbReference>
<dbReference type="Pfam" id="PF00970">
    <property type="entry name" value="FAD_binding_6"/>
    <property type="match status" value="1"/>
</dbReference>
<dbReference type="InterPro" id="IPR039261">
    <property type="entry name" value="FNR_nucleotide-bd"/>
</dbReference>